<evidence type="ECO:0000313" key="1">
    <source>
        <dbReference type="Ensembl" id="ENSELUP00000078542.2"/>
    </source>
</evidence>
<organism evidence="1 2">
    <name type="scientific">Esox lucius</name>
    <name type="common">Northern pike</name>
    <dbReference type="NCBI Taxonomy" id="8010"/>
    <lineage>
        <taxon>Eukaryota</taxon>
        <taxon>Metazoa</taxon>
        <taxon>Chordata</taxon>
        <taxon>Craniata</taxon>
        <taxon>Vertebrata</taxon>
        <taxon>Euteleostomi</taxon>
        <taxon>Actinopterygii</taxon>
        <taxon>Neopterygii</taxon>
        <taxon>Teleostei</taxon>
        <taxon>Protacanthopterygii</taxon>
        <taxon>Esociformes</taxon>
        <taxon>Esocidae</taxon>
        <taxon>Esox</taxon>
    </lineage>
</organism>
<keyword evidence="2" id="KW-1185">Reference proteome</keyword>
<proteinExistence type="predicted"/>
<sequence length="112" mass="12598">VIFLSICYNAPWVALLLRKPRVTAIGLHGQMRLEIPPVDSVINYDIPTHSMDYIHRVGQNSGAMTMVVDRVEEDQQFTTNEVKEQKGKRWKVTLNCGGHNVGCVRVSESSLC</sequence>
<dbReference type="InParanoid" id="A0A6Q2ZLG4"/>
<accession>A0A6Q2ZLG4</accession>
<evidence type="ECO:0008006" key="3">
    <source>
        <dbReference type="Google" id="ProtNLM"/>
    </source>
</evidence>
<dbReference type="Ensembl" id="ENSELUT00000080746.2">
    <property type="protein sequence ID" value="ENSELUP00000078542.2"/>
    <property type="gene ID" value="ENSELUG00000026536.2"/>
</dbReference>
<reference evidence="1" key="4">
    <citation type="submission" date="2025-09" db="UniProtKB">
        <authorList>
            <consortium name="Ensembl"/>
        </authorList>
    </citation>
    <scope>IDENTIFICATION</scope>
</reference>
<reference evidence="2" key="1">
    <citation type="journal article" date="2014" name="PLoS ONE">
        <title>The genome and linkage map of the northern pike (Esox lucius): conserved synteny revealed between the salmonid sister group and the Neoteleostei.</title>
        <authorList>
            <person name="Rondeau E.B."/>
            <person name="Minkley D.R."/>
            <person name="Leong J.S."/>
            <person name="Messmer A.M."/>
            <person name="Jantzen J.R."/>
            <person name="von Schalburg K.R."/>
            <person name="Lemon C."/>
            <person name="Bird N.H."/>
            <person name="Koop B.F."/>
        </authorList>
    </citation>
    <scope>NUCLEOTIDE SEQUENCE</scope>
</reference>
<reference evidence="1" key="3">
    <citation type="submission" date="2025-08" db="UniProtKB">
        <authorList>
            <consortium name="Ensembl"/>
        </authorList>
    </citation>
    <scope>IDENTIFICATION</scope>
</reference>
<dbReference type="Proteomes" id="UP000265140">
    <property type="component" value="Chromosome 5"/>
</dbReference>
<name>A0A6Q2ZLG4_ESOLU</name>
<dbReference type="SUPFAM" id="SSF52540">
    <property type="entry name" value="P-loop containing nucleoside triphosphate hydrolases"/>
    <property type="match status" value="1"/>
</dbReference>
<reference evidence="1" key="2">
    <citation type="submission" date="2020-02" db="EMBL/GenBank/DDBJ databases">
        <title>Esox lucius (northern pike) genome, fEsoLuc1, primary haplotype.</title>
        <authorList>
            <person name="Myers G."/>
            <person name="Karagic N."/>
            <person name="Meyer A."/>
            <person name="Pippel M."/>
            <person name="Reichard M."/>
            <person name="Winkler S."/>
            <person name="Tracey A."/>
            <person name="Sims Y."/>
            <person name="Howe K."/>
            <person name="Rhie A."/>
            <person name="Formenti G."/>
            <person name="Durbin R."/>
            <person name="Fedrigo O."/>
            <person name="Jarvis E.D."/>
        </authorList>
    </citation>
    <scope>NUCLEOTIDE SEQUENCE [LARGE SCALE GENOMIC DNA]</scope>
</reference>
<dbReference type="Bgee" id="ENSELUG00000026536">
    <property type="expression patterns" value="Expressed in mesonephros"/>
</dbReference>
<protein>
    <recommendedName>
        <fullName evidence="3">Helicase C-terminal domain-containing protein</fullName>
    </recommendedName>
</protein>
<evidence type="ECO:0000313" key="2">
    <source>
        <dbReference type="Proteomes" id="UP000265140"/>
    </source>
</evidence>
<dbReference type="AlphaFoldDB" id="A0A6Q2ZLG4"/>
<dbReference type="InterPro" id="IPR027417">
    <property type="entry name" value="P-loop_NTPase"/>
</dbReference>
<dbReference type="Gene3D" id="3.40.50.300">
    <property type="entry name" value="P-loop containing nucleotide triphosphate hydrolases"/>
    <property type="match status" value="1"/>
</dbReference>